<feature type="region of interest" description="Disordered" evidence="1">
    <location>
        <begin position="78"/>
        <end position="105"/>
    </location>
</feature>
<evidence type="ECO:0000313" key="3">
    <source>
        <dbReference type="Proteomes" id="UP001286313"/>
    </source>
</evidence>
<feature type="compositionally biased region" description="Basic residues" evidence="1">
    <location>
        <begin position="78"/>
        <end position="87"/>
    </location>
</feature>
<proteinExistence type="predicted"/>
<evidence type="ECO:0000313" key="2">
    <source>
        <dbReference type="EMBL" id="KAK3861130.1"/>
    </source>
</evidence>
<organism evidence="2 3">
    <name type="scientific">Petrolisthes cinctipes</name>
    <name type="common">Flat porcelain crab</name>
    <dbReference type="NCBI Taxonomy" id="88211"/>
    <lineage>
        <taxon>Eukaryota</taxon>
        <taxon>Metazoa</taxon>
        <taxon>Ecdysozoa</taxon>
        <taxon>Arthropoda</taxon>
        <taxon>Crustacea</taxon>
        <taxon>Multicrustacea</taxon>
        <taxon>Malacostraca</taxon>
        <taxon>Eumalacostraca</taxon>
        <taxon>Eucarida</taxon>
        <taxon>Decapoda</taxon>
        <taxon>Pleocyemata</taxon>
        <taxon>Anomura</taxon>
        <taxon>Galatheoidea</taxon>
        <taxon>Porcellanidae</taxon>
        <taxon>Petrolisthes</taxon>
    </lineage>
</organism>
<dbReference type="Proteomes" id="UP001286313">
    <property type="component" value="Unassembled WGS sequence"/>
</dbReference>
<dbReference type="AlphaFoldDB" id="A0AAE1K2Q3"/>
<sequence length="145" mass="16476">MRTHNAPSIRRWGPCIHFPPFSVPLPSFMGSFCLGFSYSSFHFLLSPSTVLFYSHNIPTHSPLTTTTTNTPYTLTPHYHHHHTRHTHPSLSPPPTHPTHSPLTTTTTTPYTPFTTPLTTTTNTTTLFKPIHFFLTSFIPLHLYHT</sequence>
<reference evidence="2" key="1">
    <citation type="submission" date="2023-10" db="EMBL/GenBank/DDBJ databases">
        <title>Genome assemblies of two species of porcelain crab, Petrolisthes cinctipes and Petrolisthes manimaculis (Anomura: Porcellanidae).</title>
        <authorList>
            <person name="Angst P."/>
        </authorList>
    </citation>
    <scope>NUCLEOTIDE SEQUENCE</scope>
    <source>
        <strain evidence="2">PB745_01</strain>
        <tissue evidence="2">Gill</tissue>
    </source>
</reference>
<keyword evidence="3" id="KW-1185">Reference proteome</keyword>
<name>A0AAE1K2Q3_PETCI</name>
<protein>
    <submittedName>
        <fullName evidence="2">Uncharacterized protein</fullName>
    </submittedName>
</protein>
<dbReference type="EMBL" id="JAWQEG010004553">
    <property type="protein sequence ID" value="KAK3861130.1"/>
    <property type="molecule type" value="Genomic_DNA"/>
</dbReference>
<evidence type="ECO:0000256" key="1">
    <source>
        <dbReference type="SAM" id="MobiDB-lite"/>
    </source>
</evidence>
<accession>A0AAE1K2Q3</accession>
<gene>
    <name evidence="2" type="ORF">Pcinc_032872</name>
</gene>
<comment type="caution">
    <text evidence="2">The sequence shown here is derived from an EMBL/GenBank/DDBJ whole genome shotgun (WGS) entry which is preliminary data.</text>
</comment>